<evidence type="ECO:0000313" key="2">
    <source>
        <dbReference type="EMBL" id="EPR73957.1"/>
    </source>
</evidence>
<evidence type="ECO:0000313" key="3">
    <source>
        <dbReference type="Proteomes" id="UP000014962"/>
    </source>
</evidence>
<accession>S7VX22</accession>
<keyword evidence="3" id="KW-1185">Reference proteome</keyword>
<evidence type="ECO:0000256" key="1">
    <source>
        <dbReference type="SAM" id="Phobius"/>
    </source>
</evidence>
<dbReference type="Proteomes" id="UP000014962">
    <property type="component" value="Unassembled WGS sequence"/>
</dbReference>
<keyword evidence="1" id="KW-0812">Transmembrane</keyword>
<comment type="caution">
    <text evidence="2">The sequence shown here is derived from an EMBL/GenBank/DDBJ whole genome shotgun (WGS) entry which is preliminary data.</text>
</comment>
<keyword evidence="1" id="KW-0472">Membrane</keyword>
<reference evidence="2 3" key="1">
    <citation type="journal article" date="2013" name="Genome Announc.">
        <title>Draft Genome Sequence of Winogradskyella psychrotolerans RS-3T, Isolated from the Marine Transect of Kongsfjorden, Ny-Alesund, Svalbard, Arctic Ocean.</title>
        <authorList>
            <person name="Kumar Pinnaka A."/>
            <person name="Ara S."/>
            <person name="Singh A."/>
            <person name="Shivaji S."/>
        </authorList>
    </citation>
    <scope>NUCLEOTIDE SEQUENCE [LARGE SCALE GENOMIC DNA]</scope>
    <source>
        <strain evidence="2 3">RS-3</strain>
    </source>
</reference>
<dbReference type="AlphaFoldDB" id="S7VX22"/>
<protein>
    <submittedName>
        <fullName evidence="2">Uncharacterized protein</fullName>
    </submittedName>
</protein>
<organism evidence="2 3">
    <name type="scientific">Winogradskyella psychrotolerans RS-3</name>
    <dbReference type="NCBI Taxonomy" id="641526"/>
    <lineage>
        <taxon>Bacteria</taxon>
        <taxon>Pseudomonadati</taxon>
        <taxon>Bacteroidota</taxon>
        <taxon>Flavobacteriia</taxon>
        <taxon>Flavobacteriales</taxon>
        <taxon>Flavobacteriaceae</taxon>
        <taxon>Winogradskyella</taxon>
    </lineage>
</organism>
<proteinExistence type="predicted"/>
<feature type="transmembrane region" description="Helical" evidence="1">
    <location>
        <begin position="6"/>
        <end position="26"/>
    </location>
</feature>
<name>S7VX22_9FLAO</name>
<gene>
    <name evidence="2" type="ORF">ADIWIN_1127</name>
</gene>
<keyword evidence="1" id="KW-1133">Transmembrane helix</keyword>
<sequence>MGNIEIQIMPTASAILGFVMSTWFSLKPTKVSFKMTA</sequence>
<dbReference type="EMBL" id="ATMR01000077">
    <property type="protein sequence ID" value="EPR73957.1"/>
    <property type="molecule type" value="Genomic_DNA"/>
</dbReference>